<dbReference type="EMBL" id="FMZM01000004">
    <property type="protein sequence ID" value="SDC84439.1"/>
    <property type="molecule type" value="Genomic_DNA"/>
</dbReference>
<evidence type="ECO:0000256" key="1">
    <source>
        <dbReference type="SAM" id="MobiDB-lite"/>
    </source>
</evidence>
<dbReference type="Gene3D" id="1.10.287.1060">
    <property type="entry name" value="ESAT-6-like"/>
    <property type="match status" value="1"/>
</dbReference>
<dbReference type="Proteomes" id="UP000199034">
    <property type="component" value="Unassembled WGS sequence"/>
</dbReference>
<dbReference type="Gene3D" id="3.40.50.1820">
    <property type="entry name" value="alpha/beta hydrolase"/>
    <property type="match status" value="1"/>
</dbReference>
<feature type="compositionally biased region" description="Gly residues" evidence="1">
    <location>
        <begin position="89"/>
        <end position="99"/>
    </location>
</feature>
<feature type="region of interest" description="Disordered" evidence="1">
    <location>
        <begin position="80"/>
        <end position="104"/>
    </location>
</feature>
<keyword evidence="3" id="KW-1185">Reference proteome</keyword>
<gene>
    <name evidence="2" type="ORF">SAMN05421872_104173</name>
</gene>
<feature type="region of interest" description="Disordered" evidence="1">
    <location>
        <begin position="1"/>
        <end position="21"/>
    </location>
</feature>
<dbReference type="InterPro" id="IPR029058">
    <property type="entry name" value="AB_hydrolase_fold"/>
</dbReference>
<reference evidence="2 3" key="1">
    <citation type="submission" date="2016-10" db="EMBL/GenBank/DDBJ databases">
        <authorList>
            <person name="de Groot N.N."/>
        </authorList>
    </citation>
    <scope>NUCLEOTIDE SEQUENCE [LARGE SCALE GENOMIC DNA]</scope>
    <source>
        <strain evidence="2 3">CGMCC 4.6858</strain>
    </source>
</reference>
<dbReference type="RefSeq" id="WP_090853989.1">
    <property type="nucleotide sequence ID" value="NZ_FMZM01000004.1"/>
</dbReference>
<evidence type="ECO:0008006" key="4">
    <source>
        <dbReference type="Google" id="ProtNLM"/>
    </source>
</evidence>
<dbReference type="AlphaFoldDB" id="A0A1G6PWE8"/>
<organism evidence="2 3">
    <name type="scientific">Nocardioides lianchengensis</name>
    <dbReference type="NCBI Taxonomy" id="1045774"/>
    <lineage>
        <taxon>Bacteria</taxon>
        <taxon>Bacillati</taxon>
        <taxon>Actinomycetota</taxon>
        <taxon>Actinomycetes</taxon>
        <taxon>Propionibacteriales</taxon>
        <taxon>Nocardioidaceae</taxon>
        <taxon>Nocardioides</taxon>
    </lineage>
</organism>
<evidence type="ECO:0000313" key="3">
    <source>
        <dbReference type="Proteomes" id="UP000199034"/>
    </source>
</evidence>
<proteinExistence type="predicted"/>
<protein>
    <recommendedName>
        <fullName evidence="4">PGAP1-like protein</fullName>
    </recommendedName>
</protein>
<evidence type="ECO:0000313" key="2">
    <source>
        <dbReference type="EMBL" id="SDC84439.1"/>
    </source>
</evidence>
<name>A0A1G6PWE8_9ACTN</name>
<sequence>MTTLGMDTDAARNASNDLQGGADQITGLAQRLDGLLMQLEWNGPDAERVRASWQEQERRQLDSTAEHLTSLVTLIRQEADAQDHASGQASGGTTGGGVDGTLEQEQADGGITGWLGAHLGAFFQGVGRTLDGAGDLVGKLGDVLSGEDVPVAAIAASALTTVGSAAGAIYNGITGEDQGWFKEGPGLAGTPSAVPTDPTQASQFQPALTTPTDLPSLMQGVSDGYQVGEGPGSTGDVRITRVDNGGTPAYVVAIPGTENWSPAGGGQPRDLTANLSLVAGSPSAASESVEQAMQAANIPAGSQVLLVGHSQGGIIAANLASDPAFVERYGVTNVLTYGAPIDHVAVAPGVGVLQVQHGADVVPRLDLGGVGTSHPQAPTVTLDSPGGFWQPGVNHSYTEYAQSVRDELGADTDAGRILREYQATLAPFLVGPGGSASAVDVPVSRGD</sequence>
<dbReference type="SUPFAM" id="SSF53474">
    <property type="entry name" value="alpha/beta-Hydrolases"/>
    <property type="match status" value="1"/>
</dbReference>
<dbReference type="STRING" id="1045774.SAMN05421872_104173"/>
<dbReference type="OrthoDB" id="5095936at2"/>
<accession>A0A1G6PWE8</accession>